<dbReference type="AlphaFoldDB" id="A0A542T030"/>
<evidence type="ECO:0000313" key="2">
    <source>
        <dbReference type="EMBL" id="TQK80220.1"/>
    </source>
</evidence>
<feature type="compositionally biased region" description="Basic residues" evidence="1">
    <location>
        <begin position="35"/>
        <end position="46"/>
    </location>
</feature>
<dbReference type="Proteomes" id="UP000318103">
    <property type="component" value="Unassembled WGS sequence"/>
</dbReference>
<sequence length="46" mass="5006">MSHLVSGLPTGLSRPAPSSAVGLARSSTREEIRPRARTIRPRRRAP</sequence>
<evidence type="ECO:0000313" key="3">
    <source>
        <dbReference type="Proteomes" id="UP000318103"/>
    </source>
</evidence>
<protein>
    <submittedName>
        <fullName evidence="2">Uncharacterized protein</fullName>
    </submittedName>
</protein>
<keyword evidence="3" id="KW-1185">Reference proteome</keyword>
<reference evidence="2 3" key="1">
    <citation type="submission" date="2019-06" db="EMBL/GenBank/DDBJ databases">
        <title>Sequencing the genomes of 1000 actinobacteria strains.</title>
        <authorList>
            <person name="Klenk H.-P."/>
        </authorList>
    </citation>
    <scope>NUCLEOTIDE SEQUENCE [LARGE SCALE GENOMIC DNA]</scope>
    <source>
        <strain evidence="2 3">DSM 41929</strain>
    </source>
</reference>
<feature type="region of interest" description="Disordered" evidence="1">
    <location>
        <begin position="1"/>
        <end position="46"/>
    </location>
</feature>
<evidence type="ECO:0000256" key="1">
    <source>
        <dbReference type="SAM" id="MobiDB-lite"/>
    </source>
</evidence>
<name>A0A542T030_9ACTN</name>
<proteinExistence type="predicted"/>
<accession>A0A542T030</accession>
<comment type="caution">
    <text evidence="2">The sequence shown here is derived from an EMBL/GenBank/DDBJ whole genome shotgun (WGS) entry which is preliminary data.</text>
</comment>
<organism evidence="2 3">
    <name type="scientific">Streptomyces puniciscabiei</name>
    <dbReference type="NCBI Taxonomy" id="164348"/>
    <lineage>
        <taxon>Bacteria</taxon>
        <taxon>Bacillati</taxon>
        <taxon>Actinomycetota</taxon>
        <taxon>Actinomycetes</taxon>
        <taxon>Kitasatosporales</taxon>
        <taxon>Streptomycetaceae</taxon>
        <taxon>Streptomyces</taxon>
    </lineage>
</organism>
<dbReference type="EMBL" id="VFNX01000003">
    <property type="protein sequence ID" value="TQK80220.1"/>
    <property type="molecule type" value="Genomic_DNA"/>
</dbReference>
<gene>
    <name evidence="2" type="ORF">FB563_7398</name>
</gene>